<dbReference type="SUPFAM" id="SSF52540">
    <property type="entry name" value="P-loop containing nucleoside triphosphate hydrolases"/>
    <property type="match status" value="1"/>
</dbReference>
<keyword evidence="2" id="KW-0813">Transport</keyword>
<feature type="domain" description="ABC transporter" evidence="5">
    <location>
        <begin position="2"/>
        <end position="232"/>
    </location>
</feature>
<dbReference type="Pfam" id="PF00005">
    <property type="entry name" value="ABC_tran"/>
    <property type="match status" value="1"/>
</dbReference>
<evidence type="ECO:0000256" key="4">
    <source>
        <dbReference type="ARBA" id="ARBA00022840"/>
    </source>
</evidence>
<proteinExistence type="inferred from homology"/>
<dbReference type="SMART" id="SM00382">
    <property type="entry name" value="AAA"/>
    <property type="match status" value="1"/>
</dbReference>
<dbReference type="CDD" id="cd03255">
    <property type="entry name" value="ABC_MJ0796_LolCDE_FtsE"/>
    <property type="match status" value="1"/>
</dbReference>
<dbReference type="Proteomes" id="UP000179072">
    <property type="component" value="Unassembled WGS sequence"/>
</dbReference>
<evidence type="ECO:0000256" key="3">
    <source>
        <dbReference type="ARBA" id="ARBA00022741"/>
    </source>
</evidence>
<dbReference type="InterPro" id="IPR003439">
    <property type="entry name" value="ABC_transporter-like_ATP-bd"/>
</dbReference>
<accession>A0A1F7IPH6</accession>
<dbReference type="InterPro" id="IPR017871">
    <property type="entry name" value="ABC_transporter-like_CS"/>
</dbReference>
<dbReference type="GO" id="GO:0005524">
    <property type="term" value="F:ATP binding"/>
    <property type="evidence" value="ECO:0007669"/>
    <property type="project" value="UniProtKB-KW"/>
</dbReference>
<dbReference type="PANTHER" id="PTHR42798:SF7">
    <property type="entry name" value="ALPHA-D-RIBOSE 1-METHYLPHOSPHONATE 5-TRIPHOSPHATE SYNTHASE SUBUNIT PHNL"/>
    <property type="match status" value="1"/>
</dbReference>
<dbReference type="InterPro" id="IPR017911">
    <property type="entry name" value="MacB-like_ATP-bd"/>
</dbReference>
<dbReference type="PROSITE" id="PS50893">
    <property type="entry name" value="ABC_TRANSPORTER_2"/>
    <property type="match status" value="1"/>
</dbReference>
<evidence type="ECO:0000313" key="6">
    <source>
        <dbReference type="EMBL" id="OGK45259.1"/>
    </source>
</evidence>
<dbReference type="STRING" id="1802060.A2957_01470"/>
<comment type="caution">
    <text evidence="6">The sequence shown here is derived from an EMBL/GenBank/DDBJ whole genome shotgun (WGS) entry which is preliminary data.</text>
</comment>
<protein>
    <submittedName>
        <fullName evidence="6">ABC transporter ATP-binding protein</fullName>
    </submittedName>
</protein>
<name>A0A1F7IPH6_9BACT</name>
<keyword evidence="3" id="KW-0547">Nucleotide-binding</keyword>
<dbReference type="PROSITE" id="PS00211">
    <property type="entry name" value="ABC_TRANSPORTER_1"/>
    <property type="match status" value="1"/>
</dbReference>
<evidence type="ECO:0000256" key="1">
    <source>
        <dbReference type="ARBA" id="ARBA00005417"/>
    </source>
</evidence>
<dbReference type="GO" id="GO:0098796">
    <property type="term" value="C:membrane protein complex"/>
    <property type="evidence" value="ECO:0007669"/>
    <property type="project" value="UniProtKB-ARBA"/>
</dbReference>
<dbReference type="Gene3D" id="3.40.50.300">
    <property type="entry name" value="P-loop containing nucleotide triphosphate hydrolases"/>
    <property type="match status" value="1"/>
</dbReference>
<evidence type="ECO:0000256" key="2">
    <source>
        <dbReference type="ARBA" id="ARBA00022448"/>
    </source>
</evidence>
<evidence type="ECO:0000313" key="7">
    <source>
        <dbReference type="Proteomes" id="UP000179072"/>
    </source>
</evidence>
<dbReference type="GO" id="GO:0022857">
    <property type="term" value="F:transmembrane transporter activity"/>
    <property type="evidence" value="ECO:0007669"/>
    <property type="project" value="UniProtKB-ARBA"/>
</dbReference>
<dbReference type="PANTHER" id="PTHR42798">
    <property type="entry name" value="LIPOPROTEIN-RELEASING SYSTEM ATP-BINDING PROTEIN LOLD"/>
    <property type="match status" value="1"/>
</dbReference>
<dbReference type="InterPro" id="IPR003593">
    <property type="entry name" value="AAA+_ATPase"/>
</dbReference>
<dbReference type="GO" id="GO:0016887">
    <property type="term" value="F:ATP hydrolysis activity"/>
    <property type="evidence" value="ECO:0007669"/>
    <property type="project" value="InterPro"/>
</dbReference>
<gene>
    <name evidence="6" type="ORF">A2957_01470</name>
</gene>
<dbReference type="FunFam" id="3.40.50.300:FF:000032">
    <property type="entry name" value="Export ABC transporter ATP-binding protein"/>
    <property type="match status" value="1"/>
</dbReference>
<keyword evidence="4 6" id="KW-0067">ATP-binding</keyword>
<organism evidence="6 7">
    <name type="scientific">Candidatus Roizmanbacteria bacterium RIFCSPLOWO2_01_FULL_38_11</name>
    <dbReference type="NCBI Taxonomy" id="1802060"/>
    <lineage>
        <taxon>Bacteria</taxon>
        <taxon>Candidatus Roizmaniibacteriota</taxon>
    </lineage>
</organism>
<dbReference type="EMBL" id="MGAK01000004">
    <property type="protein sequence ID" value="OGK45259.1"/>
    <property type="molecule type" value="Genomic_DNA"/>
</dbReference>
<sequence length="232" mass="26356">MIKLLNVEKKFLLGNEEITILHKVSLEIKKQEYVSILGPSGSGKSTLMYIIGLLDLPSSGDVIIQDKDTAKMNDDEISRLRNKFIGFVFQQFNLINKLTVLENILLPTIYYNEKLNFNPSDRANELMKRFGIDHRAGSYPNKISGGEQQRASIARSLILDPDVILADEPTGNLDSKNGNIILDLIDELNKKDKKTVIVVTHEKEVSDRTHRKIVIHDGEITYIKNERLLKNK</sequence>
<comment type="similarity">
    <text evidence="1">Belongs to the ABC transporter superfamily.</text>
</comment>
<dbReference type="AlphaFoldDB" id="A0A1F7IPH6"/>
<reference evidence="6 7" key="1">
    <citation type="journal article" date="2016" name="Nat. Commun.">
        <title>Thousands of microbial genomes shed light on interconnected biogeochemical processes in an aquifer system.</title>
        <authorList>
            <person name="Anantharaman K."/>
            <person name="Brown C.T."/>
            <person name="Hug L.A."/>
            <person name="Sharon I."/>
            <person name="Castelle C.J."/>
            <person name="Probst A.J."/>
            <person name="Thomas B.C."/>
            <person name="Singh A."/>
            <person name="Wilkins M.J."/>
            <person name="Karaoz U."/>
            <person name="Brodie E.L."/>
            <person name="Williams K.H."/>
            <person name="Hubbard S.S."/>
            <person name="Banfield J.F."/>
        </authorList>
    </citation>
    <scope>NUCLEOTIDE SEQUENCE [LARGE SCALE GENOMIC DNA]</scope>
</reference>
<dbReference type="InterPro" id="IPR027417">
    <property type="entry name" value="P-loop_NTPase"/>
</dbReference>
<evidence type="ECO:0000259" key="5">
    <source>
        <dbReference type="PROSITE" id="PS50893"/>
    </source>
</evidence>